<reference evidence="2" key="2">
    <citation type="submission" date="2022-06" db="UniProtKB">
        <authorList>
            <consortium name="EnsemblMetazoa"/>
        </authorList>
    </citation>
    <scope>IDENTIFICATION</scope>
    <source>
        <strain evidence="2">DF5081</strain>
    </source>
</reference>
<dbReference type="EnsemblMetazoa" id="CJA36997.1">
    <property type="protein sequence ID" value="CJA36997.1"/>
    <property type="gene ID" value="WBGene00212844"/>
</dbReference>
<evidence type="ECO:0000256" key="1">
    <source>
        <dbReference type="SAM" id="MobiDB-lite"/>
    </source>
</evidence>
<protein>
    <submittedName>
        <fullName evidence="2">Uncharacterized protein</fullName>
    </submittedName>
</protein>
<reference evidence="3" key="1">
    <citation type="submission" date="2010-08" db="EMBL/GenBank/DDBJ databases">
        <authorList>
            <consortium name="Caenorhabditis japonica Sequencing Consortium"/>
            <person name="Wilson R.K."/>
        </authorList>
    </citation>
    <scope>NUCLEOTIDE SEQUENCE [LARGE SCALE GENOMIC DNA]</scope>
    <source>
        <strain evidence="3">DF5081</strain>
    </source>
</reference>
<name>A0A8R1IU13_CAEJA</name>
<sequence length="222" mass="24661">MSQSQDGSESSGYCTSASASSEYGSLDEHFKFPMVIPRGASKRKACENVEELDEMLKKTLMLSPEKRVRLISQSNNSQNNKEFACHEGRPPTRRSSSSDMEMSPRVRSLRAVTSGSTIDIVRTVNAVSSDSISPKFLKQYSSPKKRINLNENVYSKHRLGNAFSPLVVGARRKVCTPSSHGFKTPGDRQSSLDSPKRSGLRRTGAFRVKRPLGDRLRFDALD</sequence>
<evidence type="ECO:0000313" key="3">
    <source>
        <dbReference type="Proteomes" id="UP000005237"/>
    </source>
</evidence>
<feature type="compositionally biased region" description="Polar residues" evidence="1">
    <location>
        <begin position="177"/>
        <end position="193"/>
    </location>
</feature>
<dbReference type="AlphaFoldDB" id="A0A8R1IU13"/>
<dbReference type="Proteomes" id="UP000005237">
    <property type="component" value="Unassembled WGS sequence"/>
</dbReference>
<accession>A0A8R1IU13</accession>
<feature type="compositionally biased region" description="Polar residues" evidence="1">
    <location>
        <begin position="72"/>
        <end position="81"/>
    </location>
</feature>
<evidence type="ECO:0000313" key="2">
    <source>
        <dbReference type="EnsemblMetazoa" id="CJA36997.1"/>
    </source>
</evidence>
<organism evidence="2 3">
    <name type="scientific">Caenorhabditis japonica</name>
    <dbReference type="NCBI Taxonomy" id="281687"/>
    <lineage>
        <taxon>Eukaryota</taxon>
        <taxon>Metazoa</taxon>
        <taxon>Ecdysozoa</taxon>
        <taxon>Nematoda</taxon>
        <taxon>Chromadorea</taxon>
        <taxon>Rhabditida</taxon>
        <taxon>Rhabditina</taxon>
        <taxon>Rhabditomorpha</taxon>
        <taxon>Rhabditoidea</taxon>
        <taxon>Rhabditidae</taxon>
        <taxon>Peloderinae</taxon>
        <taxon>Caenorhabditis</taxon>
    </lineage>
</organism>
<feature type="region of interest" description="Disordered" evidence="1">
    <location>
        <begin position="72"/>
        <end position="104"/>
    </location>
</feature>
<proteinExistence type="predicted"/>
<keyword evidence="3" id="KW-1185">Reference proteome</keyword>
<feature type="region of interest" description="Disordered" evidence="1">
    <location>
        <begin position="177"/>
        <end position="203"/>
    </location>
</feature>